<keyword evidence="2" id="KW-0963">Cytoplasm</keyword>
<dbReference type="PANTHER" id="PTHR34252:SF1">
    <property type="entry name" value="CENTRIOLAR SATELLITE-ASSOCIATED TUBULIN POLYGLUTAMYLASE COMPLEX REGULATOR 1"/>
    <property type="match status" value="1"/>
</dbReference>
<protein>
    <recommendedName>
        <fullName evidence="7">Centriolar satellite-associated tubulin polyglutamylase complex regulator 1</fullName>
    </recommendedName>
</protein>
<sequence>MQNPSRQAKLEEERFKWSPKEYIDRFSLDVYVQDALNVTQNVSEGQTARDLANYFASVMSGRNVLFREYDYSSRTTLNRWSLCVQLKKTTSVIDSALPEQDWHQWVRLLCPDFPPEMTARIFAISRLAGWADGNKLATTHYVRLFELLFFYGAFLEGVQAKLDSAVPADRLVDTLIELAAMPSTTAPAYQPIREAVESCLNARPNRLPTADEFVLALAETSCLR</sequence>
<evidence type="ECO:0000256" key="8">
    <source>
        <dbReference type="ARBA" id="ARBA00045673"/>
    </source>
</evidence>
<dbReference type="Proteomes" id="UP000717585">
    <property type="component" value="Unassembled WGS sequence"/>
</dbReference>
<evidence type="ECO:0000256" key="3">
    <source>
        <dbReference type="ARBA" id="ARBA00022553"/>
    </source>
</evidence>
<evidence type="ECO:0000256" key="1">
    <source>
        <dbReference type="ARBA" id="ARBA00004607"/>
    </source>
</evidence>
<evidence type="ECO:0000256" key="4">
    <source>
        <dbReference type="ARBA" id="ARBA00022701"/>
    </source>
</evidence>
<evidence type="ECO:0000256" key="6">
    <source>
        <dbReference type="ARBA" id="ARBA00033750"/>
    </source>
</evidence>
<comment type="function">
    <text evidence="8">Regulator of the tubulin polyglutamylase complex (TPGC) that controls cytoskeletal organization, nuclear shape, and cilium disassembly by balancing microtubule and actin assembly. Regulates the assembly and stability of the TPGC and thereby modulates polyglutamylation of the microtubule, which antagonizes MAP4 binding.</text>
</comment>
<dbReference type="InterPro" id="IPR038968">
    <property type="entry name" value="CSTPP1"/>
</dbReference>
<gene>
    <name evidence="9" type="ORF">J8273_6711</name>
</gene>
<keyword evidence="10" id="KW-1185">Reference proteome</keyword>
<dbReference type="AlphaFoldDB" id="A0A8J6B358"/>
<dbReference type="GO" id="GO:0005874">
    <property type="term" value="C:microtubule"/>
    <property type="evidence" value="ECO:0007669"/>
    <property type="project" value="UniProtKB-KW"/>
</dbReference>
<comment type="subcellular location">
    <subcellularLocation>
        <location evidence="1">Cytoplasm</location>
        <location evidence="1">Cytoskeleton</location>
        <location evidence="1">Microtubule organizing center</location>
        <location evidence="1">Centrosome</location>
        <location evidence="1">Centriolar satellite</location>
    </subcellularLocation>
</comment>
<evidence type="ECO:0000313" key="9">
    <source>
        <dbReference type="EMBL" id="KAG9391982.1"/>
    </source>
</evidence>
<name>A0A8J6B358_9EUKA</name>
<accession>A0A8J6B358</accession>
<evidence type="ECO:0000256" key="5">
    <source>
        <dbReference type="ARBA" id="ARBA00023212"/>
    </source>
</evidence>
<keyword evidence="5" id="KW-0206">Cytoskeleton</keyword>
<dbReference type="OrthoDB" id="197906at2759"/>
<evidence type="ECO:0000256" key="2">
    <source>
        <dbReference type="ARBA" id="ARBA00022490"/>
    </source>
</evidence>
<dbReference type="PANTHER" id="PTHR34252">
    <property type="entry name" value="UPF0705 PROTEIN C11ORF49"/>
    <property type="match status" value="1"/>
</dbReference>
<reference evidence="9" key="1">
    <citation type="submission" date="2021-05" db="EMBL/GenBank/DDBJ databases">
        <title>A free-living protist that lacks canonical eukaryotic 1 DNA replication and segregation systems.</title>
        <authorList>
            <person name="Salas-Leiva D.E."/>
            <person name="Tromer E.C."/>
            <person name="Curtis B.A."/>
            <person name="Jerlstrom-Hultqvist J."/>
            <person name="Kolisko M."/>
            <person name="Yi Z."/>
            <person name="Salas-Leiva J.S."/>
            <person name="Gallot-Lavallee L."/>
            <person name="Kops G.J.P.L."/>
            <person name="Archibald J.M."/>
            <person name="Simpson A.G.B."/>
            <person name="Roger A.J."/>
        </authorList>
    </citation>
    <scope>NUCLEOTIDE SEQUENCE</scope>
    <source>
        <strain evidence="9">BICM</strain>
    </source>
</reference>
<dbReference type="EMBL" id="JAHDYR010000041">
    <property type="protein sequence ID" value="KAG9391982.1"/>
    <property type="molecule type" value="Genomic_DNA"/>
</dbReference>
<comment type="caution">
    <text evidence="9">The sequence shown here is derived from an EMBL/GenBank/DDBJ whole genome shotgun (WGS) entry which is preliminary data.</text>
</comment>
<evidence type="ECO:0000313" key="10">
    <source>
        <dbReference type="Proteomes" id="UP000717585"/>
    </source>
</evidence>
<dbReference type="GO" id="GO:0034451">
    <property type="term" value="C:centriolar satellite"/>
    <property type="evidence" value="ECO:0007669"/>
    <property type="project" value="UniProtKB-SubCell"/>
</dbReference>
<proteinExistence type="inferred from homology"/>
<keyword evidence="4" id="KW-0493">Microtubule</keyword>
<organism evidence="9 10">
    <name type="scientific">Carpediemonas membranifera</name>
    <dbReference type="NCBI Taxonomy" id="201153"/>
    <lineage>
        <taxon>Eukaryota</taxon>
        <taxon>Metamonada</taxon>
        <taxon>Carpediemonas-like organisms</taxon>
        <taxon>Carpediemonas</taxon>
    </lineage>
</organism>
<comment type="similarity">
    <text evidence="6">Belongs to the CSTPP1 family.</text>
</comment>
<keyword evidence="3" id="KW-0597">Phosphoprotein</keyword>
<evidence type="ECO:0000256" key="7">
    <source>
        <dbReference type="ARBA" id="ARBA00033769"/>
    </source>
</evidence>